<dbReference type="InterPro" id="IPR029058">
    <property type="entry name" value="AB_hydrolase_fold"/>
</dbReference>
<proteinExistence type="predicted"/>
<dbReference type="PANTHER" id="PTHR43194">
    <property type="entry name" value="HYDROLASE ALPHA/BETA FOLD FAMILY"/>
    <property type="match status" value="1"/>
</dbReference>
<dbReference type="SUPFAM" id="SSF53474">
    <property type="entry name" value="alpha/beta-Hydrolases"/>
    <property type="match status" value="1"/>
</dbReference>
<evidence type="ECO:0000256" key="1">
    <source>
        <dbReference type="SAM" id="SignalP"/>
    </source>
</evidence>
<dbReference type="PANTHER" id="PTHR43194:SF4">
    <property type="entry name" value="AB HYDROLASE-1 DOMAIN-CONTAINING PROTEIN"/>
    <property type="match status" value="1"/>
</dbReference>
<keyword evidence="1" id="KW-0732">Signal</keyword>
<dbReference type="AlphaFoldDB" id="A0A8H5LQ51"/>
<feature type="signal peptide" evidence="1">
    <location>
        <begin position="1"/>
        <end position="17"/>
    </location>
</feature>
<sequence length="378" mass="41624">MLDFTLIVLLVAGFALAADVRRGTAHYREYFYVGYSYVPQSGNTSIADGQIYVERLSPASGTTQPYPILFIHGSGMTGTNFLNTPDGRPGWAEWFMENGYEVYLVDQAARGRSPWQQSVDGLQTTIDTLSVSQLFTATEVYDLWPNSTLHTQWPGNGTVGDGVFDQFYASMVPLLESDGESGTKNQHAFVALLDRIGEVILLTHSQAGLFTWPIADARPSLVKAIVTIEPGGPPFIGDTFSSNTPKHPWGLTEVPMTYDPPAASPSDLQTVNVTEGRLPGYTCILQQEPARKWVNLLDIPVLSITSETSWHGIFDDCTVDFMRQAGLTVDFVRLQDVDIHGNGHMMFMELNSDEIAEKVVGKWIAEKTKSAMLGSSRE</sequence>
<dbReference type="CDD" id="cd12809">
    <property type="entry name" value="Esterase_713_like-2"/>
    <property type="match status" value="1"/>
</dbReference>
<name>A0A8H5LQ51_9AGAR</name>
<keyword evidence="3" id="KW-1185">Reference proteome</keyword>
<comment type="caution">
    <text evidence="2">The sequence shown here is derived from an EMBL/GenBank/DDBJ whole genome shotgun (WGS) entry which is preliminary data.</text>
</comment>
<feature type="chain" id="PRO_5034062399" description="Alpha/beta-hydrolase" evidence="1">
    <location>
        <begin position="18"/>
        <end position="378"/>
    </location>
</feature>
<accession>A0A8H5LQ51</accession>
<evidence type="ECO:0000313" key="2">
    <source>
        <dbReference type="EMBL" id="KAF5365286.1"/>
    </source>
</evidence>
<evidence type="ECO:0000313" key="3">
    <source>
        <dbReference type="Proteomes" id="UP000559256"/>
    </source>
</evidence>
<dbReference type="Proteomes" id="UP000559256">
    <property type="component" value="Unassembled WGS sequence"/>
</dbReference>
<reference evidence="2 3" key="1">
    <citation type="journal article" date="2020" name="ISME J.">
        <title>Uncovering the hidden diversity of litter-decomposition mechanisms in mushroom-forming fungi.</title>
        <authorList>
            <person name="Floudas D."/>
            <person name="Bentzer J."/>
            <person name="Ahren D."/>
            <person name="Johansson T."/>
            <person name="Persson P."/>
            <person name="Tunlid A."/>
        </authorList>
    </citation>
    <scope>NUCLEOTIDE SEQUENCE [LARGE SCALE GENOMIC DNA]</scope>
    <source>
        <strain evidence="2 3">CBS 291.85</strain>
    </source>
</reference>
<evidence type="ECO:0008006" key="4">
    <source>
        <dbReference type="Google" id="ProtNLM"/>
    </source>
</evidence>
<organism evidence="2 3">
    <name type="scientific">Tetrapyrgos nigripes</name>
    <dbReference type="NCBI Taxonomy" id="182062"/>
    <lineage>
        <taxon>Eukaryota</taxon>
        <taxon>Fungi</taxon>
        <taxon>Dikarya</taxon>
        <taxon>Basidiomycota</taxon>
        <taxon>Agaricomycotina</taxon>
        <taxon>Agaricomycetes</taxon>
        <taxon>Agaricomycetidae</taxon>
        <taxon>Agaricales</taxon>
        <taxon>Marasmiineae</taxon>
        <taxon>Marasmiaceae</taxon>
        <taxon>Tetrapyrgos</taxon>
    </lineage>
</organism>
<gene>
    <name evidence="2" type="ORF">D9758_005337</name>
</gene>
<dbReference type="InterPro" id="IPR050228">
    <property type="entry name" value="Carboxylesterase_BioH"/>
</dbReference>
<dbReference type="Gene3D" id="3.40.50.1820">
    <property type="entry name" value="alpha/beta hydrolase"/>
    <property type="match status" value="1"/>
</dbReference>
<dbReference type="OrthoDB" id="9978720at2759"/>
<protein>
    <recommendedName>
        <fullName evidence="4">Alpha/beta-hydrolase</fullName>
    </recommendedName>
</protein>
<dbReference type="EMBL" id="JAACJM010000028">
    <property type="protein sequence ID" value="KAF5365286.1"/>
    <property type="molecule type" value="Genomic_DNA"/>
</dbReference>